<feature type="compositionally biased region" description="Pro residues" evidence="1">
    <location>
        <begin position="10"/>
        <end position="57"/>
    </location>
</feature>
<gene>
    <name evidence="2" type="ORF">SORBI_3007G209700</name>
</gene>
<evidence type="ECO:0000313" key="2">
    <source>
        <dbReference type="EMBL" id="KXG25631.1"/>
    </source>
</evidence>
<protein>
    <submittedName>
        <fullName evidence="2">Uncharacterized protein</fullName>
    </submittedName>
</protein>
<name>A0A1B6PIW4_SORBI</name>
<reference evidence="2 3" key="1">
    <citation type="journal article" date="2009" name="Nature">
        <title>The Sorghum bicolor genome and the diversification of grasses.</title>
        <authorList>
            <person name="Paterson A.H."/>
            <person name="Bowers J.E."/>
            <person name="Bruggmann R."/>
            <person name="Dubchak I."/>
            <person name="Grimwood J."/>
            <person name="Gundlach H."/>
            <person name="Haberer G."/>
            <person name="Hellsten U."/>
            <person name="Mitros T."/>
            <person name="Poliakov A."/>
            <person name="Schmutz J."/>
            <person name="Spannagl M."/>
            <person name="Tang H."/>
            <person name="Wang X."/>
            <person name="Wicker T."/>
            <person name="Bharti A.K."/>
            <person name="Chapman J."/>
            <person name="Feltus F.A."/>
            <person name="Gowik U."/>
            <person name="Grigoriev I.V."/>
            <person name="Lyons E."/>
            <person name="Maher C.A."/>
            <person name="Martis M."/>
            <person name="Narechania A."/>
            <person name="Otillar R.P."/>
            <person name="Penning B.W."/>
            <person name="Salamov A.A."/>
            <person name="Wang Y."/>
            <person name="Zhang L."/>
            <person name="Carpita N.C."/>
            <person name="Freeling M."/>
            <person name="Gingle A.R."/>
            <person name="Hash C.T."/>
            <person name="Keller B."/>
            <person name="Klein P."/>
            <person name="Kresovich S."/>
            <person name="McCann M.C."/>
            <person name="Ming R."/>
            <person name="Peterson D.G."/>
            <person name="Mehboob-ur-Rahman"/>
            <person name="Ware D."/>
            <person name="Westhoff P."/>
            <person name="Mayer K.F."/>
            <person name="Messing J."/>
            <person name="Rokhsar D.S."/>
        </authorList>
    </citation>
    <scope>NUCLEOTIDE SEQUENCE [LARGE SCALE GENOMIC DNA]</scope>
    <source>
        <strain evidence="3">cv. BTx623</strain>
    </source>
</reference>
<dbReference type="AlphaFoldDB" id="A0A1B6PIW4"/>
<reference evidence="3" key="2">
    <citation type="journal article" date="2018" name="Plant J.">
        <title>The Sorghum bicolor reference genome: improved assembly, gene annotations, a transcriptome atlas, and signatures of genome organization.</title>
        <authorList>
            <person name="McCormick R.F."/>
            <person name="Truong S.K."/>
            <person name="Sreedasyam A."/>
            <person name="Jenkins J."/>
            <person name="Shu S."/>
            <person name="Sims D."/>
            <person name="Kennedy M."/>
            <person name="Amirebrahimi M."/>
            <person name="Weers B.D."/>
            <person name="McKinley B."/>
            <person name="Mattison A."/>
            <person name="Morishige D.T."/>
            <person name="Grimwood J."/>
            <person name="Schmutz J."/>
            <person name="Mullet J.E."/>
        </authorList>
    </citation>
    <scope>NUCLEOTIDE SEQUENCE [LARGE SCALE GENOMIC DNA]</scope>
    <source>
        <strain evidence="3">cv. BTx623</strain>
    </source>
</reference>
<evidence type="ECO:0000313" key="3">
    <source>
        <dbReference type="Proteomes" id="UP000000768"/>
    </source>
</evidence>
<sequence>MAPHRVDPAPLSPPFPPPSTDLVPLPLPFPSPSMDPTPFPPPFPPPSTDLVPLPLPFPSSSMDPTPFPPPLRPPSADSAFPTGAELEHFHHRWIWTSPPPSSQTASTINGFALPFTSFPTTEHGSRGAPPPPAARGARLPHARGTRPFSSGSDGSTRPRPCRLLYLRMYAWQLLRRRLRARTRRIRVALPPVAHGARPSGGRGTRHAAARMRQQ</sequence>
<feature type="region of interest" description="Disordered" evidence="1">
    <location>
        <begin position="191"/>
        <end position="214"/>
    </location>
</feature>
<keyword evidence="3" id="KW-1185">Reference proteome</keyword>
<feature type="region of interest" description="Disordered" evidence="1">
    <location>
        <begin position="120"/>
        <end position="157"/>
    </location>
</feature>
<dbReference type="Gramene" id="KXG25631">
    <property type="protein sequence ID" value="KXG25631"/>
    <property type="gene ID" value="SORBI_3007G209700"/>
</dbReference>
<accession>A0A1B6PIW4</accession>
<feature type="region of interest" description="Disordered" evidence="1">
    <location>
        <begin position="1"/>
        <end position="77"/>
    </location>
</feature>
<proteinExistence type="predicted"/>
<feature type="compositionally biased region" description="Basic residues" evidence="1">
    <location>
        <begin position="203"/>
        <end position="214"/>
    </location>
</feature>
<organism evidence="2 3">
    <name type="scientific">Sorghum bicolor</name>
    <name type="common">Sorghum</name>
    <name type="synonym">Sorghum vulgare</name>
    <dbReference type="NCBI Taxonomy" id="4558"/>
    <lineage>
        <taxon>Eukaryota</taxon>
        <taxon>Viridiplantae</taxon>
        <taxon>Streptophyta</taxon>
        <taxon>Embryophyta</taxon>
        <taxon>Tracheophyta</taxon>
        <taxon>Spermatophyta</taxon>
        <taxon>Magnoliopsida</taxon>
        <taxon>Liliopsida</taxon>
        <taxon>Poales</taxon>
        <taxon>Poaceae</taxon>
        <taxon>PACMAD clade</taxon>
        <taxon>Panicoideae</taxon>
        <taxon>Andropogonodae</taxon>
        <taxon>Andropogoneae</taxon>
        <taxon>Sorghinae</taxon>
        <taxon>Sorghum</taxon>
    </lineage>
</organism>
<dbReference type="Proteomes" id="UP000000768">
    <property type="component" value="Chromosome 7"/>
</dbReference>
<dbReference type="InParanoid" id="A0A1B6PIW4"/>
<dbReference type="EMBL" id="CM000766">
    <property type="protein sequence ID" value="KXG25631.1"/>
    <property type="molecule type" value="Genomic_DNA"/>
</dbReference>
<evidence type="ECO:0000256" key="1">
    <source>
        <dbReference type="SAM" id="MobiDB-lite"/>
    </source>
</evidence>